<sequence length="197" mass="21923">MLFQFTDHFPTLPLNLNSLVFNVHHWILLFAWLLHASYSAYVPCPPLPALDLDSVSAPGLMPLPSPWICLPEPACISSLPGVSVFAQSPVKWPVTAHPAPTSASAYQPVSLDQSAIQHQSAGRPRTDILGHFRISHLPVRSHSLVPFLTRNPRSGSWILIGGYRCACFQDQNKSFNFLPCVRLKFWVLSPGCNRFLK</sequence>
<dbReference type="EMBL" id="JAHRIQ010070701">
    <property type="protein sequence ID" value="MEQ2244149.1"/>
    <property type="molecule type" value="Genomic_DNA"/>
</dbReference>
<proteinExistence type="predicted"/>
<reference evidence="1 2" key="1">
    <citation type="submission" date="2021-06" db="EMBL/GenBank/DDBJ databases">
        <authorList>
            <person name="Palmer J.M."/>
        </authorList>
    </citation>
    <scope>NUCLEOTIDE SEQUENCE [LARGE SCALE GENOMIC DNA]</scope>
    <source>
        <strain evidence="2">if_2019</strain>
        <tissue evidence="1">Muscle</tissue>
    </source>
</reference>
<dbReference type="Proteomes" id="UP001482620">
    <property type="component" value="Unassembled WGS sequence"/>
</dbReference>
<evidence type="ECO:0000313" key="1">
    <source>
        <dbReference type="EMBL" id="MEQ2244149.1"/>
    </source>
</evidence>
<comment type="caution">
    <text evidence="1">The sequence shown here is derived from an EMBL/GenBank/DDBJ whole genome shotgun (WGS) entry which is preliminary data.</text>
</comment>
<keyword evidence="2" id="KW-1185">Reference proteome</keyword>
<evidence type="ECO:0000313" key="2">
    <source>
        <dbReference type="Proteomes" id="UP001482620"/>
    </source>
</evidence>
<accession>A0ABV0UGY2</accession>
<organism evidence="1 2">
    <name type="scientific">Ilyodon furcidens</name>
    <name type="common">goldbreast splitfin</name>
    <dbReference type="NCBI Taxonomy" id="33524"/>
    <lineage>
        <taxon>Eukaryota</taxon>
        <taxon>Metazoa</taxon>
        <taxon>Chordata</taxon>
        <taxon>Craniata</taxon>
        <taxon>Vertebrata</taxon>
        <taxon>Euteleostomi</taxon>
        <taxon>Actinopterygii</taxon>
        <taxon>Neopterygii</taxon>
        <taxon>Teleostei</taxon>
        <taxon>Neoteleostei</taxon>
        <taxon>Acanthomorphata</taxon>
        <taxon>Ovalentaria</taxon>
        <taxon>Atherinomorphae</taxon>
        <taxon>Cyprinodontiformes</taxon>
        <taxon>Goodeidae</taxon>
        <taxon>Ilyodon</taxon>
    </lineage>
</organism>
<gene>
    <name evidence="1" type="ORF">ILYODFUR_014206</name>
</gene>
<protein>
    <submittedName>
        <fullName evidence="1">Uncharacterized protein</fullName>
    </submittedName>
</protein>
<name>A0ABV0UGY2_9TELE</name>